<proteinExistence type="predicted"/>
<keyword evidence="2" id="KW-1185">Reference proteome</keyword>
<dbReference type="Gene3D" id="3.40.630.40">
    <property type="entry name" value="Zn-dependent exopeptidases"/>
    <property type="match status" value="1"/>
</dbReference>
<dbReference type="PIRSF" id="PIRSF029730">
    <property type="entry name" value="UCP029730"/>
    <property type="match status" value="1"/>
</dbReference>
<gene>
    <name evidence="1" type="ORF">D2V07_05125</name>
</gene>
<dbReference type="InterPro" id="IPR007709">
    <property type="entry name" value="N-FG_amidohydro"/>
</dbReference>
<protein>
    <submittedName>
        <fullName evidence="1">N-formylglutamate amidohydrolase</fullName>
    </submittedName>
</protein>
<dbReference type="Proteomes" id="UP000286576">
    <property type="component" value="Unassembled WGS sequence"/>
</dbReference>
<sequence length="254" mass="27766">MDDDSLLNASDGNPVRFNRLPVTESPFLLIGDHAGSAIPASLGDLGLAAEDRRRHIALDLGVRELGEALGERLQAPFVRQHFSRLVCDCNRHPGDPEWAPAISDGTPIPGNRHLTEKDTQARRAAIFEPYHAAIAAALEARAAKGAPTILVSLHSFTPNMSGEQRPWDIGILHDGREDAYALDVLKYLRGVEGLCIGDNQPYEMDDTDYTVPRHAYPLGLPYIEVEVRQDHLADEAGIERMAQVLGESLTAVLP</sequence>
<dbReference type="SUPFAM" id="SSF53187">
    <property type="entry name" value="Zn-dependent exopeptidases"/>
    <property type="match status" value="1"/>
</dbReference>
<comment type="caution">
    <text evidence="1">The sequence shown here is derived from an EMBL/GenBank/DDBJ whole genome shotgun (WGS) entry which is preliminary data.</text>
</comment>
<dbReference type="OrthoDB" id="8716700at2"/>
<dbReference type="Pfam" id="PF05013">
    <property type="entry name" value="FGase"/>
    <property type="match status" value="1"/>
</dbReference>
<evidence type="ECO:0000313" key="1">
    <source>
        <dbReference type="EMBL" id="RIV87721.1"/>
    </source>
</evidence>
<dbReference type="EMBL" id="QXFL01000002">
    <property type="protein sequence ID" value="RIV87721.1"/>
    <property type="molecule type" value="Genomic_DNA"/>
</dbReference>
<keyword evidence="1" id="KW-0378">Hydrolase</keyword>
<dbReference type="GO" id="GO:0016787">
    <property type="term" value="F:hydrolase activity"/>
    <property type="evidence" value="ECO:0007669"/>
    <property type="project" value="UniProtKB-KW"/>
</dbReference>
<name>A0A418NUM7_9SPHN</name>
<dbReference type="RefSeq" id="WP_119585422.1">
    <property type="nucleotide sequence ID" value="NZ_CAWODQ010000012.1"/>
</dbReference>
<evidence type="ECO:0000313" key="2">
    <source>
        <dbReference type="Proteomes" id="UP000286576"/>
    </source>
</evidence>
<accession>A0A418NUM7</accession>
<dbReference type="InterPro" id="IPR011227">
    <property type="entry name" value="UCP029730"/>
</dbReference>
<reference evidence="1 2" key="1">
    <citation type="submission" date="2018-08" db="EMBL/GenBank/DDBJ databases">
        <title>Erythrobacter zhengii sp.nov., a bacterium isolated from deep-sea sediment.</title>
        <authorList>
            <person name="Fang C."/>
            <person name="Wu Y.-H."/>
            <person name="Sun C."/>
            <person name="Wang H."/>
            <person name="Cheng H."/>
            <person name="Meng F.-X."/>
            <person name="Wang C.-S."/>
            <person name="Xu X.-W."/>
        </authorList>
    </citation>
    <scope>NUCLEOTIDE SEQUENCE [LARGE SCALE GENOMIC DNA]</scope>
    <source>
        <strain evidence="1 2">V18</strain>
    </source>
</reference>
<dbReference type="AlphaFoldDB" id="A0A418NUM7"/>
<organism evidence="1 2">
    <name type="scientific">Aurantiacibacter zhengii</name>
    <dbReference type="NCBI Taxonomy" id="2307003"/>
    <lineage>
        <taxon>Bacteria</taxon>
        <taxon>Pseudomonadati</taxon>
        <taxon>Pseudomonadota</taxon>
        <taxon>Alphaproteobacteria</taxon>
        <taxon>Sphingomonadales</taxon>
        <taxon>Erythrobacteraceae</taxon>
        <taxon>Aurantiacibacter</taxon>
    </lineage>
</organism>